<dbReference type="Gene3D" id="2.40.30.170">
    <property type="match status" value="1"/>
</dbReference>
<dbReference type="GO" id="GO:1990281">
    <property type="term" value="C:efflux pump complex"/>
    <property type="evidence" value="ECO:0007669"/>
    <property type="project" value="TreeGrafter"/>
</dbReference>
<proteinExistence type="predicted"/>
<comment type="caution">
    <text evidence="2">The sequence shown here is derived from an EMBL/GenBank/DDBJ whole genome shotgun (WGS) entry which is preliminary data.</text>
</comment>
<keyword evidence="3" id="KW-1185">Reference proteome</keyword>
<sequence length="365" mass="40083">MRKMRIMAAIVLMLTISCKNRNEEWTSPTVSSITESVFASGHIEAVGQFALAALNDGYIKKVTVSEGDTVKAGQTLFFQDNATSAIQQQTAAENLRIVKEEAAVNSAVFRQLEEQLNMANEKLNNDKIQLERMQRLYTTNSVARVEVEAAQLSYNNAVSNVNVLKQKIEATSLDLQQAVVNSHGQQLSAAVNTSYYNIKAPGEYKVYALLRKEGEWVRKGETVAVLGDAQKLKIVLSVDETSIEKIRLGQKVLVELNTGKGVAHIAHVSKKYPAFDAASQAYTVEALFEKNSPSLINGTLLQAYIIVARKDNALLIPRKCLGPDGSVVVKASRGRDTVMIKTGIVSNEWVEVLSALNQSTRILKQ</sequence>
<dbReference type="EMBL" id="JABAIA010000002">
    <property type="protein sequence ID" value="NLR65555.1"/>
    <property type="molecule type" value="Genomic_DNA"/>
</dbReference>
<dbReference type="GO" id="GO:0015562">
    <property type="term" value="F:efflux transmembrane transporter activity"/>
    <property type="evidence" value="ECO:0007669"/>
    <property type="project" value="TreeGrafter"/>
</dbReference>
<gene>
    <name evidence="2" type="ORF">HGH92_14665</name>
</gene>
<dbReference type="SUPFAM" id="SSF111369">
    <property type="entry name" value="HlyD-like secretion proteins"/>
    <property type="match status" value="1"/>
</dbReference>
<evidence type="ECO:0000256" key="1">
    <source>
        <dbReference type="SAM" id="Coils"/>
    </source>
</evidence>
<evidence type="ECO:0000313" key="3">
    <source>
        <dbReference type="Proteomes" id="UP000570474"/>
    </source>
</evidence>
<protein>
    <submittedName>
        <fullName evidence="2">HlyD family efflux transporter periplasmic adaptor subunit</fullName>
    </submittedName>
</protein>
<dbReference type="RefSeq" id="WP_168871562.1">
    <property type="nucleotide sequence ID" value="NZ_JABAIA010000002.1"/>
</dbReference>
<reference evidence="2 3" key="1">
    <citation type="submission" date="2020-04" db="EMBL/GenBank/DDBJ databases">
        <authorList>
            <person name="Yin C."/>
        </authorList>
    </citation>
    <scope>NUCLEOTIDE SEQUENCE [LARGE SCALE GENOMIC DNA]</scope>
    <source>
        <strain evidence="2 3">Ae27</strain>
    </source>
</reference>
<dbReference type="AlphaFoldDB" id="A0A847RWZ2"/>
<dbReference type="PANTHER" id="PTHR30469:SF15">
    <property type="entry name" value="HLYD FAMILY OF SECRETION PROTEINS"/>
    <property type="match status" value="1"/>
</dbReference>
<dbReference type="Proteomes" id="UP000570474">
    <property type="component" value="Unassembled WGS sequence"/>
</dbReference>
<dbReference type="PANTHER" id="PTHR30469">
    <property type="entry name" value="MULTIDRUG RESISTANCE PROTEIN MDTA"/>
    <property type="match status" value="1"/>
</dbReference>
<dbReference type="PROSITE" id="PS51257">
    <property type="entry name" value="PROKAR_LIPOPROTEIN"/>
    <property type="match status" value="1"/>
</dbReference>
<dbReference type="Gene3D" id="2.40.50.100">
    <property type="match status" value="1"/>
</dbReference>
<feature type="coiled-coil region" evidence="1">
    <location>
        <begin position="109"/>
        <end position="136"/>
    </location>
</feature>
<accession>A0A847RWZ2</accession>
<name>A0A847RWZ2_9BACT</name>
<organism evidence="2 3">
    <name type="scientific">Chitinophaga varians</name>
    <dbReference type="NCBI Taxonomy" id="2202339"/>
    <lineage>
        <taxon>Bacteria</taxon>
        <taxon>Pseudomonadati</taxon>
        <taxon>Bacteroidota</taxon>
        <taxon>Chitinophagia</taxon>
        <taxon>Chitinophagales</taxon>
        <taxon>Chitinophagaceae</taxon>
        <taxon>Chitinophaga</taxon>
    </lineage>
</organism>
<evidence type="ECO:0000313" key="2">
    <source>
        <dbReference type="EMBL" id="NLR65555.1"/>
    </source>
</evidence>
<keyword evidence="1" id="KW-0175">Coiled coil</keyword>